<organism evidence="1 2">
    <name type="scientific">Kribbella hippodromi</name>
    <dbReference type="NCBI Taxonomy" id="434347"/>
    <lineage>
        <taxon>Bacteria</taxon>
        <taxon>Bacillati</taxon>
        <taxon>Actinomycetota</taxon>
        <taxon>Actinomycetes</taxon>
        <taxon>Propionibacteriales</taxon>
        <taxon>Kribbellaceae</taxon>
        <taxon>Kribbella</taxon>
    </lineage>
</organism>
<comment type="caution">
    <text evidence="1">The sequence shown here is derived from an EMBL/GenBank/DDBJ whole genome shotgun (WGS) entry which is preliminary data.</text>
</comment>
<proteinExistence type="predicted"/>
<reference evidence="2" key="1">
    <citation type="journal article" date="2019" name="Int. J. Syst. Evol. Microbiol.">
        <title>The Global Catalogue of Microorganisms (GCM) 10K type strain sequencing project: providing services to taxonomists for standard genome sequencing and annotation.</title>
        <authorList>
            <consortium name="The Broad Institute Genomics Platform"/>
            <consortium name="The Broad Institute Genome Sequencing Center for Infectious Disease"/>
            <person name="Wu L."/>
            <person name="Ma J."/>
        </authorList>
    </citation>
    <scope>NUCLEOTIDE SEQUENCE [LARGE SCALE GENOMIC DNA]</scope>
    <source>
        <strain evidence="2">JCM 15572</strain>
    </source>
</reference>
<sequence>MKKARYAYRTMTEHSRAGLWLESGRAGPGSGLLAERPDSFMRSARVAKPVAAATPSTSRGAIATLLPADLRPYPRPVSAPAAGELRIGRWQERSGQHGAISPDADHFSPAPTARIPNGTTLMLPPELCEPYPGREAQGVSDIDFLMIEAA</sequence>
<evidence type="ECO:0000313" key="2">
    <source>
        <dbReference type="Proteomes" id="UP001501705"/>
    </source>
</evidence>
<name>A0ABP4Q986_9ACTN</name>
<keyword evidence="2" id="KW-1185">Reference proteome</keyword>
<evidence type="ECO:0000313" key="1">
    <source>
        <dbReference type="EMBL" id="GAA1603859.1"/>
    </source>
</evidence>
<accession>A0ABP4Q986</accession>
<protein>
    <submittedName>
        <fullName evidence="1">Uncharacterized protein</fullName>
    </submittedName>
</protein>
<dbReference type="Proteomes" id="UP001501705">
    <property type="component" value="Unassembled WGS sequence"/>
</dbReference>
<dbReference type="EMBL" id="BAAAPH010000033">
    <property type="protein sequence ID" value="GAA1603859.1"/>
    <property type="molecule type" value="Genomic_DNA"/>
</dbReference>
<gene>
    <name evidence="1" type="ORF">GCM10009804_70320</name>
</gene>